<accession>A0A8S5UIN1</accession>
<dbReference type="EMBL" id="BK016090">
    <property type="protein sequence ID" value="DAF94053.1"/>
    <property type="molecule type" value="Genomic_DNA"/>
</dbReference>
<evidence type="ECO:0000313" key="1">
    <source>
        <dbReference type="EMBL" id="DAF94222.1"/>
    </source>
</evidence>
<protein>
    <submittedName>
        <fullName evidence="1">Uncharacterized protein</fullName>
    </submittedName>
</protein>
<reference evidence="1" key="1">
    <citation type="journal article" date="2021" name="Proc. Natl. Acad. Sci. U.S.A.">
        <title>A Catalog of Tens of Thousands of Viruses from Human Metagenomes Reveals Hidden Associations with Chronic Diseases.</title>
        <authorList>
            <person name="Tisza M.J."/>
            <person name="Buck C.B."/>
        </authorList>
    </citation>
    <scope>NUCLEOTIDE SEQUENCE</scope>
    <source>
        <strain evidence="1">Ctu2j3</strain>
    </source>
</reference>
<proteinExistence type="predicted"/>
<name>A0A8S5UIN1_9CAUD</name>
<sequence length="627" mass="73210">MLQQVRIADRFEREARISVLVDHTFSRTAVDALTLGTCQQVFRVFRNARQLEIAGDRHMLQAQLTYDVFDFRRTQVFLILDVEDVIHVEAVVALGESFEVRLNTRTAQLTLDCYRALQRRQLFEDLLFARRFPELVAFSLHQIEVTRAHTSHKFREVALCVRFGGRRKVLARRRNVVGRERRTVHLRRFLEHFFRILVEHEAFDVLDAFLIRLRNERREVATRHAAQRHRNRFLPLLDTQLLGQVDFADRIVAQVGERDRTKHTIFQFVDFRIKRERQQQTLRQLTLELHGLDTCTTLAFPRDELRFEERIALIFGRQERIDLEIDTEITNREFTFLDHALPAIHDSQLDAISTLDRVQGRNAAQSCEFTHTLSPLSNIERNFVSATTLARFIFRVALVQEPLRHGVEARRLILIGDTRLLDHLVSRVKHQTTLAERGPDFLPLREREKRSTVYRIRRHVHRERRATGLAIRAPDQNQLPLGRVARDIADQIVRDVLIPNAEVKLLARVILFPLLAQQCGCDTTLRRIPITEQRHELNELIAVARELRHIWRVARRRDGTGFDTLFTARFLVVAVAMRLKMQAVATTVAVYHRLGQCLCQQVFLLHVLSFCGVDRAGPKDPNTTRLH</sequence>
<organism evidence="1">
    <name type="scientific">Myoviridae sp. ctu2j3</name>
    <dbReference type="NCBI Taxonomy" id="2825197"/>
    <lineage>
        <taxon>Viruses</taxon>
        <taxon>Duplodnaviria</taxon>
        <taxon>Heunggongvirae</taxon>
        <taxon>Uroviricota</taxon>
        <taxon>Caudoviricetes</taxon>
    </lineage>
</organism>
<dbReference type="EMBL" id="BK016090">
    <property type="protein sequence ID" value="DAF94222.1"/>
    <property type="molecule type" value="Genomic_DNA"/>
</dbReference>